<dbReference type="GO" id="GO:0016567">
    <property type="term" value="P:protein ubiquitination"/>
    <property type="evidence" value="ECO:0007669"/>
    <property type="project" value="UniProtKB-UniRule"/>
</dbReference>
<dbReference type="FunFam" id="3.30.40.10:FF:000097">
    <property type="entry name" value="E3 ubiquitin-protein ligase DTX4"/>
    <property type="match status" value="1"/>
</dbReference>
<dbReference type="Pfam" id="PF02825">
    <property type="entry name" value="WWE"/>
    <property type="match status" value="2"/>
</dbReference>
<organism evidence="15 16">
    <name type="scientific">Mastacembelus armatus</name>
    <name type="common">zig-zag eel</name>
    <dbReference type="NCBI Taxonomy" id="205130"/>
    <lineage>
        <taxon>Eukaryota</taxon>
        <taxon>Metazoa</taxon>
        <taxon>Chordata</taxon>
        <taxon>Craniata</taxon>
        <taxon>Vertebrata</taxon>
        <taxon>Euteleostomi</taxon>
        <taxon>Actinopterygii</taxon>
        <taxon>Neopterygii</taxon>
        <taxon>Teleostei</taxon>
        <taxon>Neoteleostei</taxon>
        <taxon>Acanthomorphata</taxon>
        <taxon>Anabantaria</taxon>
        <taxon>Synbranchiformes</taxon>
        <taxon>Mastacembelidae</taxon>
        <taxon>Mastacembelus</taxon>
    </lineage>
</organism>
<evidence type="ECO:0000256" key="2">
    <source>
        <dbReference type="ARBA" id="ARBA00004906"/>
    </source>
</evidence>
<dbReference type="SUPFAM" id="SSF57850">
    <property type="entry name" value="RING/U-box"/>
    <property type="match status" value="1"/>
</dbReference>
<dbReference type="CTD" id="113878"/>
<feature type="compositionally biased region" description="Low complexity" evidence="12">
    <location>
        <begin position="370"/>
        <end position="381"/>
    </location>
</feature>
<feature type="domain" description="RING-type" evidence="13">
    <location>
        <begin position="415"/>
        <end position="479"/>
    </location>
</feature>
<evidence type="ECO:0000313" key="16">
    <source>
        <dbReference type="Proteomes" id="UP000261640"/>
    </source>
</evidence>
<dbReference type="PANTHER" id="PTHR12622">
    <property type="entry name" value="DELTEX-RELATED"/>
    <property type="match status" value="1"/>
</dbReference>
<dbReference type="GeneID" id="113143052"/>
<dbReference type="RefSeq" id="XP_026184298.1">
    <property type="nucleotide sequence ID" value="XM_026328513.1"/>
</dbReference>
<dbReference type="Proteomes" id="UP000261640">
    <property type="component" value="Unplaced"/>
</dbReference>
<dbReference type="InterPro" id="IPR001841">
    <property type="entry name" value="Znf_RING"/>
</dbReference>
<dbReference type="UniPathway" id="UPA00143"/>
<feature type="compositionally biased region" description="Pro residues" evidence="12">
    <location>
        <begin position="358"/>
        <end position="369"/>
    </location>
</feature>
<evidence type="ECO:0000256" key="6">
    <source>
        <dbReference type="ARBA" id="ARBA00022737"/>
    </source>
</evidence>
<accession>A0A3Q3KJY7</accession>
<keyword evidence="5 11" id="KW-0479">Metal-binding</keyword>
<dbReference type="InterPro" id="IPR039398">
    <property type="entry name" value="Deltex_fam"/>
</dbReference>
<name>A0A3Q3KJY7_9TELE</name>
<dbReference type="Gene3D" id="3.30.40.10">
    <property type="entry name" value="Zinc/RING finger domain, C3HC4 (zinc finger)"/>
    <property type="match status" value="1"/>
</dbReference>
<dbReference type="GO" id="GO:0061630">
    <property type="term" value="F:ubiquitin protein ligase activity"/>
    <property type="evidence" value="ECO:0007669"/>
    <property type="project" value="UniProtKB-UniRule"/>
</dbReference>
<dbReference type="Pfam" id="PF18102">
    <property type="entry name" value="DTC"/>
    <property type="match status" value="1"/>
</dbReference>
<dbReference type="STRING" id="205130.ENSMAMP00000001073"/>
<proteinExistence type="inferred from homology"/>
<evidence type="ECO:0000256" key="11">
    <source>
        <dbReference type="RuleBase" id="RU367105"/>
    </source>
</evidence>
<dbReference type="SMART" id="SM00678">
    <property type="entry name" value="WWE"/>
    <property type="match status" value="2"/>
</dbReference>
<dbReference type="SMART" id="SM00184">
    <property type="entry name" value="RING"/>
    <property type="match status" value="1"/>
</dbReference>
<keyword evidence="9" id="KW-0914">Notch signaling pathway</keyword>
<evidence type="ECO:0000256" key="10">
    <source>
        <dbReference type="PROSITE-ProRule" id="PRU00175"/>
    </source>
</evidence>
<dbReference type="CDD" id="cd09633">
    <property type="entry name" value="Deltex_C"/>
    <property type="match status" value="1"/>
</dbReference>
<keyword evidence="8 11" id="KW-0862">Zinc</keyword>
<dbReference type="EC" id="2.3.2.27" evidence="11"/>
<evidence type="ECO:0000256" key="3">
    <source>
        <dbReference type="ARBA" id="ARBA00009413"/>
    </source>
</evidence>
<protein>
    <recommendedName>
        <fullName evidence="11">E3 ubiquitin-protein ligase</fullName>
        <ecNumber evidence="11">2.3.2.27</ecNumber>
    </recommendedName>
</protein>
<feature type="compositionally biased region" description="Low complexity" evidence="12">
    <location>
        <begin position="342"/>
        <end position="357"/>
    </location>
</feature>
<reference evidence="15" key="1">
    <citation type="submission" date="2025-08" db="UniProtKB">
        <authorList>
            <consortium name="Ensembl"/>
        </authorList>
    </citation>
    <scope>IDENTIFICATION</scope>
</reference>
<dbReference type="GO" id="GO:0008270">
    <property type="term" value="F:zinc ion binding"/>
    <property type="evidence" value="ECO:0007669"/>
    <property type="project" value="UniProtKB-KW"/>
</dbReference>
<feature type="region of interest" description="Disordered" evidence="12">
    <location>
        <begin position="215"/>
        <end position="255"/>
    </location>
</feature>
<evidence type="ECO:0000259" key="14">
    <source>
        <dbReference type="PROSITE" id="PS50918"/>
    </source>
</evidence>
<keyword evidence="4 11" id="KW-0808">Transferase</keyword>
<dbReference type="GO" id="GO:0007219">
    <property type="term" value="P:Notch signaling pathway"/>
    <property type="evidence" value="ECO:0007669"/>
    <property type="project" value="UniProtKB-KW"/>
</dbReference>
<dbReference type="PROSITE" id="PS50089">
    <property type="entry name" value="ZF_RING_2"/>
    <property type="match status" value="1"/>
</dbReference>
<keyword evidence="16" id="KW-1185">Reference proteome</keyword>
<dbReference type="OrthoDB" id="2449614at2759"/>
<dbReference type="InterPro" id="IPR018957">
    <property type="entry name" value="Znf_C3HC4_RING-type"/>
</dbReference>
<dbReference type="InterPro" id="IPR037197">
    <property type="entry name" value="WWE_dom_sf"/>
</dbReference>
<evidence type="ECO:0000256" key="12">
    <source>
        <dbReference type="SAM" id="MobiDB-lite"/>
    </source>
</evidence>
<comment type="pathway">
    <text evidence="2 11">Protein modification; protein ubiquitination.</text>
</comment>
<sequence length="632" mass="67982">MAIVSGSCARVNGSRNGPSVSATPSGSVGQSQPMIAVWEWQDDLGYWRPYSGQVSAYIERCLSPRGQRGGGPGSTSICLGQSDPSLSPYLIDIPNLKQFRQDTGKTRPVRRSLFAQSSGLGSGVYWEWANDEGGWTPYETRTSILLEHSYQARQGTADLGPHGYNYIVDLTSLAQVNKSTGFRRQVRRQCNLPYPLASSGPPAIPSGPACSCQQCLSHSSTGPMPSRSRHSFSSGSLNRPSLQGTGRAAMAHPTSVYSPYPRRPLSVGGMSWGSPWPPPPSGSQLSAPLLTSSTTANGLSVPSISVQLNGSTSVSSALAGMASILMSAVGLGVHFTNAPLPQQQQQLQQQPQQQPAPFSLPPSLLPPASRPSKPHSSSSSVRRAKRQHRRASAQRPEEVIQRYMEVVAEVPDEDCIICMDQLSNPSGYETPSTEEGGQSILPETVGKFLKCGHTLHMLCMLAMYNNGTKDGSLQCPSCKTIYGEKTGTQPKGKMEIYSIAQSLPGHPNCGTIQIIYSIPPGIQGPEHPNPGQPYTCRGFPRFCFLPDNDKGRKVLELLKVAWIRRLIFTVGTSSTTGEPDTVVWNGIHHKTEMMSNLSGHGYPDPNYLDNVLSELASQGVTEDCLKPTGSSS</sequence>
<dbReference type="FunFam" id="3.30.390.130:FF:000001">
    <property type="entry name" value="Probable E3 ubiquitin-protein ligase DTX3"/>
    <property type="match status" value="1"/>
</dbReference>
<dbReference type="Pfam" id="PF00097">
    <property type="entry name" value="zf-C3HC4"/>
    <property type="match status" value="1"/>
</dbReference>
<feature type="domain" description="WWE" evidence="14">
    <location>
        <begin position="23"/>
        <end position="111"/>
    </location>
</feature>
<dbReference type="InParanoid" id="A0A3Q3KJY7"/>
<dbReference type="InterPro" id="IPR004170">
    <property type="entry name" value="WWE_dom"/>
</dbReference>
<evidence type="ECO:0000256" key="1">
    <source>
        <dbReference type="ARBA" id="ARBA00000900"/>
    </source>
</evidence>
<dbReference type="GeneTree" id="ENSGT00940000157641"/>
<dbReference type="GO" id="GO:0005737">
    <property type="term" value="C:cytoplasm"/>
    <property type="evidence" value="ECO:0007669"/>
    <property type="project" value="UniProtKB-SubCell"/>
</dbReference>
<evidence type="ECO:0000256" key="7">
    <source>
        <dbReference type="ARBA" id="ARBA00022771"/>
    </source>
</evidence>
<keyword evidence="7 10" id="KW-0863">Zinc-finger</keyword>
<dbReference type="Gene3D" id="3.30.720.50">
    <property type="match status" value="2"/>
</dbReference>
<evidence type="ECO:0000256" key="9">
    <source>
        <dbReference type="ARBA" id="ARBA00022976"/>
    </source>
</evidence>
<dbReference type="InterPro" id="IPR039399">
    <property type="entry name" value="Deltex_C_sf"/>
</dbReference>
<keyword evidence="11" id="KW-0963">Cytoplasm</keyword>
<dbReference type="Gene3D" id="3.30.390.130">
    <property type="match status" value="1"/>
</dbReference>
<dbReference type="InterPro" id="IPR013083">
    <property type="entry name" value="Znf_RING/FYVE/PHD"/>
</dbReference>
<dbReference type="InterPro" id="IPR039396">
    <property type="entry name" value="Deltex_C"/>
</dbReference>
<dbReference type="PROSITE" id="PS50918">
    <property type="entry name" value="WWE"/>
    <property type="match status" value="2"/>
</dbReference>
<dbReference type="Ensembl" id="ENSMAMT00000001092.2">
    <property type="protein sequence ID" value="ENSMAMP00000001073.1"/>
    <property type="gene ID" value="ENSMAMG00000000774.2"/>
</dbReference>
<evidence type="ECO:0000256" key="4">
    <source>
        <dbReference type="ARBA" id="ARBA00022679"/>
    </source>
</evidence>
<reference evidence="15" key="2">
    <citation type="submission" date="2025-09" db="UniProtKB">
        <authorList>
            <consortium name="Ensembl"/>
        </authorList>
    </citation>
    <scope>IDENTIFICATION</scope>
</reference>
<feature type="domain" description="WWE" evidence="14">
    <location>
        <begin position="112"/>
        <end position="188"/>
    </location>
</feature>
<evidence type="ECO:0000256" key="5">
    <source>
        <dbReference type="ARBA" id="ARBA00022723"/>
    </source>
</evidence>
<feature type="region of interest" description="Disordered" evidence="12">
    <location>
        <begin position="342"/>
        <end position="397"/>
    </location>
</feature>
<comment type="similarity">
    <text evidence="3 11">Belongs to the Deltex family.</text>
</comment>
<feature type="compositionally biased region" description="Basic residues" evidence="12">
    <location>
        <begin position="382"/>
        <end position="392"/>
    </location>
</feature>
<evidence type="ECO:0000256" key="8">
    <source>
        <dbReference type="ARBA" id="ARBA00022833"/>
    </source>
</evidence>
<dbReference type="SUPFAM" id="SSF117839">
    <property type="entry name" value="WWE domain"/>
    <property type="match status" value="2"/>
</dbReference>
<evidence type="ECO:0000313" key="15">
    <source>
        <dbReference type="Ensembl" id="ENSMAMP00000001073.1"/>
    </source>
</evidence>
<keyword evidence="6" id="KW-0677">Repeat</keyword>
<evidence type="ECO:0000259" key="13">
    <source>
        <dbReference type="PROSITE" id="PS50089"/>
    </source>
</evidence>
<comment type="subcellular location">
    <subcellularLocation>
        <location evidence="11">Cytoplasm</location>
    </subcellularLocation>
</comment>
<dbReference type="AlphaFoldDB" id="A0A3Q3KJY7"/>
<comment type="catalytic activity">
    <reaction evidence="1 11">
        <text>S-ubiquitinyl-[E2 ubiquitin-conjugating enzyme]-L-cysteine + [acceptor protein]-L-lysine = [E2 ubiquitin-conjugating enzyme]-L-cysteine + N(6)-ubiquitinyl-[acceptor protein]-L-lysine.</text>
        <dbReference type="EC" id="2.3.2.27"/>
    </reaction>
</comment>
<dbReference type="InterPro" id="IPR018123">
    <property type="entry name" value="WWE-dom_subgr"/>
</dbReference>